<keyword evidence="7" id="KW-0812">Transmembrane</keyword>
<comment type="similarity">
    <text evidence="6">Belongs to the peptidase M48 family.</text>
</comment>
<dbReference type="RefSeq" id="WP_073600089.1">
    <property type="nucleotide sequence ID" value="NZ_MRCB01000015.1"/>
</dbReference>
<comment type="cofactor">
    <cofactor evidence="6">
        <name>Zn(2+)</name>
        <dbReference type="ChEBI" id="CHEBI:29105"/>
    </cofactor>
    <text evidence="6">Binds 1 zinc ion per subunit.</text>
</comment>
<evidence type="ECO:0000256" key="6">
    <source>
        <dbReference type="RuleBase" id="RU003983"/>
    </source>
</evidence>
<name>A0A1U7HF54_9CYAN</name>
<dbReference type="InterPro" id="IPR052173">
    <property type="entry name" value="Beta-lactam_resp_regulator"/>
</dbReference>
<evidence type="ECO:0000256" key="2">
    <source>
        <dbReference type="ARBA" id="ARBA00022723"/>
    </source>
</evidence>
<keyword evidence="2" id="KW-0479">Metal-binding</keyword>
<keyword evidence="1 6" id="KW-0645">Protease</keyword>
<dbReference type="PANTHER" id="PTHR34978">
    <property type="entry name" value="POSSIBLE SENSOR-TRANSDUCER PROTEIN BLAR"/>
    <property type="match status" value="1"/>
</dbReference>
<feature type="transmembrane region" description="Helical" evidence="7">
    <location>
        <begin position="34"/>
        <end position="56"/>
    </location>
</feature>
<evidence type="ECO:0000313" key="9">
    <source>
        <dbReference type="EMBL" id="OKH22213.1"/>
    </source>
</evidence>
<reference evidence="9 10" key="1">
    <citation type="submission" date="2016-11" db="EMBL/GenBank/DDBJ databases">
        <title>Draft Genome Sequences of Nine Cyanobacterial Strains from Diverse Habitats.</title>
        <authorList>
            <person name="Zhu T."/>
            <person name="Hou S."/>
            <person name="Lu X."/>
            <person name="Hess W.R."/>
        </authorList>
    </citation>
    <scope>NUCLEOTIDE SEQUENCE [LARGE SCALE GENOMIC DNA]</scope>
    <source>
        <strain evidence="9 10">NIES-593</strain>
    </source>
</reference>
<dbReference type="GO" id="GO:0046872">
    <property type="term" value="F:metal ion binding"/>
    <property type="evidence" value="ECO:0007669"/>
    <property type="project" value="UniProtKB-KW"/>
</dbReference>
<evidence type="ECO:0000256" key="5">
    <source>
        <dbReference type="ARBA" id="ARBA00023049"/>
    </source>
</evidence>
<evidence type="ECO:0000259" key="8">
    <source>
        <dbReference type="Pfam" id="PF01435"/>
    </source>
</evidence>
<dbReference type="GO" id="GO:0006508">
    <property type="term" value="P:proteolysis"/>
    <property type="evidence" value="ECO:0007669"/>
    <property type="project" value="UniProtKB-KW"/>
</dbReference>
<dbReference type="STRING" id="1921803.NIES593_13535"/>
<evidence type="ECO:0000256" key="4">
    <source>
        <dbReference type="ARBA" id="ARBA00022833"/>
    </source>
</evidence>
<protein>
    <submittedName>
        <fullName evidence="9">Zn-dependent protease with chaperone function</fullName>
    </submittedName>
</protein>
<dbReference type="EMBL" id="MRCB01000015">
    <property type="protein sequence ID" value="OKH22213.1"/>
    <property type="molecule type" value="Genomic_DNA"/>
</dbReference>
<keyword evidence="3 6" id="KW-0378">Hydrolase</keyword>
<dbReference type="Gene3D" id="3.30.2010.10">
    <property type="entry name" value="Metalloproteases ('zincins'), catalytic domain"/>
    <property type="match status" value="1"/>
</dbReference>
<dbReference type="AlphaFoldDB" id="A0A1U7HF54"/>
<dbReference type="Pfam" id="PF01435">
    <property type="entry name" value="Peptidase_M48"/>
    <property type="match status" value="1"/>
</dbReference>
<organism evidence="9 10">
    <name type="scientific">Hydrococcus rivularis NIES-593</name>
    <dbReference type="NCBI Taxonomy" id="1921803"/>
    <lineage>
        <taxon>Bacteria</taxon>
        <taxon>Bacillati</taxon>
        <taxon>Cyanobacteriota</taxon>
        <taxon>Cyanophyceae</taxon>
        <taxon>Pleurocapsales</taxon>
        <taxon>Hydrococcaceae</taxon>
        <taxon>Hydrococcus</taxon>
    </lineage>
</organism>
<keyword evidence="5 6" id="KW-0482">Metalloprotease</keyword>
<dbReference type="OrthoDB" id="462286at2"/>
<evidence type="ECO:0000313" key="10">
    <source>
        <dbReference type="Proteomes" id="UP000186868"/>
    </source>
</evidence>
<dbReference type="Proteomes" id="UP000186868">
    <property type="component" value="Unassembled WGS sequence"/>
</dbReference>
<keyword evidence="4 6" id="KW-0862">Zinc</keyword>
<keyword evidence="10" id="KW-1185">Reference proteome</keyword>
<dbReference type="GO" id="GO:0004222">
    <property type="term" value="F:metalloendopeptidase activity"/>
    <property type="evidence" value="ECO:0007669"/>
    <property type="project" value="InterPro"/>
</dbReference>
<evidence type="ECO:0000256" key="7">
    <source>
        <dbReference type="SAM" id="Phobius"/>
    </source>
</evidence>
<dbReference type="PANTHER" id="PTHR34978:SF3">
    <property type="entry name" value="SLR0241 PROTEIN"/>
    <property type="match status" value="1"/>
</dbReference>
<feature type="domain" description="Peptidase M48" evidence="8">
    <location>
        <begin position="130"/>
        <end position="182"/>
    </location>
</feature>
<dbReference type="InterPro" id="IPR001915">
    <property type="entry name" value="Peptidase_M48"/>
</dbReference>
<feature type="transmembrane region" description="Helical" evidence="7">
    <location>
        <begin position="68"/>
        <end position="90"/>
    </location>
</feature>
<accession>A0A1U7HF54</accession>
<feature type="transmembrane region" description="Helical" evidence="7">
    <location>
        <begin position="265"/>
        <end position="283"/>
    </location>
</feature>
<dbReference type="CDD" id="cd07326">
    <property type="entry name" value="M56_BlaR1_MecR1_like"/>
    <property type="match status" value="1"/>
</dbReference>
<gene>
    <name evidence="9" type="ORF">NIES593_13535</name>
</gene>
<proteinExistence type="inferred from homology"/>
<evidence type="ECO:0000256" key="1">
    <source>
        <dbReference type="ARBA" id="ARBA00022670"/>
    </source>
</evidence>
<keyword evidence="7" id="KW-1133">Transmembrane helix</keyword>
<evidence type="ECO:0000256" key="3">
    <source>
        <dbReference type="ARBA" id="ARBA00022801"/>
    </source>
</evidence>
<sequence length="285" mass="32926">MHALMILLALGLAFSIRLLSFKLLRNLGKSWQRSLFLFLFPPLLLLMTAVAVSCMGYKGTMLGWRASWLSYILAIGFVTFAGILVIKLSYQAWQSRQKICAYPQQIVEGKIARILETNFPYSAQIGFLNPELVISKGLLNILDREHIIAVLAHEQAHYNNRDTFWFFWLGWLRSLTFWLPNTESLWQELLLLRELRADRQAIQQVDSLLLAESLLLVAQQVSQSSFIDISASFCAALSDPTSHSRLKERIDLILSEDSSYLTYNWWHWSWIFFVLLPLVTVPLHY</sequence>
<comment type="caution">
    <text evidence="9">The sequence shown here is derived from an EMBL/GenBank/DDBJ whole genome shotgun (WGS) entry which is preliminary data.</text>
</comment>
<keyword evidence="7" id="KW-0472">Membrane</keyword>